<evidence type="ECO:0000256" key="1">
    <source>
        <dbReference type="ARBA" id="ARBA00000448"/>
    </source>
</evidence>
<keyword evidence="7 10" id="KW-0378">Hydrolase</keyword>
<comment type="subcellular location">
    <subcellularLocation>
        <location evidence="2">Periplasm</location>
    </subcellularLocation>
</comment>
<dbReference type="InterPro" id="IPR036962">
    <property type="entry name" value="Glyco_hydro_3_N_sf"/>
</dbReference>
<evidence type="ECO:0000313" key="13">
    <source>
        <dbReference type="Proteomes" id="UP000324611"/>
    </source>
</evidence>
<dbReference type="RefSeq" id="WP_149839263.1">
    <property type="nucleotide sequence ID" value="NZ_VUOC01000003.1"/>
</dbReference>
<evidence type="ECO:0000256" key="9">
    <source>
        <dbReference type="ARBA" id="ARBA00067498"/>
    </source>
</evidence>
<dbReference type="AlphaFoldDB" id="A0A5B2VU29"/>
<dbReference type="Gene3D" id="3.40.50.1700">
    <property type="entry name" value="Glycoside hydrolase family 3 C-terminal domain"/>
    <property type="match status" value="1"/>
</dbReference>
<dbReference type="InterPro" id="IPR017853">
    <property type="entry name" value="GH"/>
</dbReference>
<dbReference type="PRINTS" id="PR00133">
    <property type="entry name" value="GLHYDRLASE3"/>
</dbReference>
<dbReference type="PANTHER" id="PTHR30620">
    <property type="entry name" value="PERIPLASMIC BETA-GLUCOSIDASE-RELATED"/>
    <property type="match status" value="1"/>
</dbReference>
<dbReference type="NCBIfam" id="NF011678">
    <property type="entry name" value="PRK15098.1"/>
    <property type="match status" value="1"/>
</dbReference>
<name>A0A5B2VU29_9BACT</name>
<dbReference type="FunFam" id="3.40.50.1700:FF:000004">
    <property type="entry name" value="Periplasmic beta-glucosidase"/>
    <property type="match status" value="1"/>
</dbReference>
<comment type="caution">
    <text evidence="12">The sequence shown here is derived from an EMBL/GenBank/DDBJ whole genome shotgun (WGS) entry which is preliminary data.</text>
</comment>
<dbReference type="Gene3D" id="3.20.20.300">
    <property type="entry name" value="Glycoside hydrolase, family 3, N-terminal domain"/>
    <property type="match status" value="1"/>
</dbReference>
<keyword evidence="13" id="KW-1185">Reference proteome</keyword>
<proteinExistence type="inferred from homology"/>
<comment type="catalytic activity">
    <reaction evidence="1">
        <text>Hydrolysis of terminal, non-reducing beta-D-glucosyl residues with release of beta-D-glucose.</text>
        <dbReference type="EC" id="3.2.1.21"/>
    </reaction>
</comment>
<dbReference type="PANTHER" id="PTHR30620:SF16">
    <property type="entry name" value="LYSOSOMAL BETA GLUCOSIDASE"/>
    <property type="match status" value="1"/>
</dbReference>
<dbReference type="GO" id="GO:0042597">
    <property type="term" value="C:periplasmic space"/>
    <property type="evidence" value="ECO:0007669"/>
    <property type="project" value="UniProtKB-SubCell"/>
</dbReference>
<dbReference type="SUPFAM" id="SSF52279">
    <property type="entry name" value="Beta-D-glucan exohydrolase, C-terminal domain"/>
    <property type="match status" value="1"/>
</dbReference>
<comment type="similarity">
    <text evidence="3 10">Belongs to the glycosyl hydrolase 3 family.</text>
</comment>
<keyword evidence="5" id="KW-0732">Signal</keyword>
<accession>A0A5B2VU29</accession>
<dbReference type="InterPro" id="IPR001764">
    <property type="entry name" value="Glyco_hydro_3_N"/>
</dbReference>
<dbReference type="EMBL" id="VUOC01000003">
    <property type="protein sequence ID" value="KAA2241757.1"/>
    <property type="molecule type" value="Genomic_DNA"/>
</dbReference>
<dbReference type="InterPro" id="IPR026891">
    <property type="entry name" value="Fn3-like"/>
</dbReference>
<evidence type="ECO:0000256" key="10">
    <source>
        <dbReference type="RuleBase" id="RU361161"/>
    </source>
</evidence>
<dbReference type="InterPro" id="IPR051915">
    <property type="entry name" value="Cellulose_Degrad_GH3"/>
</dbReference>
<reference evidence="12 13" key="1">
    <citation type="submission" date="2019-09" db="EMBL/GenBank/DDBJ databases">
        <title>Chitinophaga ginsengihumi sp. nov., isolated from soil of ginseng rhizosphere.</title>
        <authorList>
            <person name="Lee J."/>
        </authorList>
    </citation>
    <scope>NUCLEOTIDE SEQUENCE [LARGE SCALE GENOMIC DNA]</scope>
    <source>
        <strain evidence="12 13">BN140078</strain>
    </source>
</reference>
<dbReference type="Pfam" id="PF01915">
    <property type="entry name" value="Glyco_hydro_3_C"/>
    <property type="match status" value="1"/>
</dbReference>
<dbReference type="InterPro" id="IPR013783">
    <property type="entry name" value="Ig-like_fold"/>
</dbReference>
<dbReference type="FunFam" id="3.20.20.300:FF:000005">
    <property type="entry name" value="Periplasmic beta-glucosidase"/>
    <property type="match status" value="1"/>
</dbReference>
<dbReference type="InterPro" id="IPR002772">
    <property type="entry name" value="Glyco_hydro_3_C"/>
</dbReference>
<dbReference type="InterPro" id="IPR019800">
    <property type="entry name" value="Glyco_hydro_3_AS"/>
</dbReference>
<protein>
    <recommendedName>
        <fullName evidence="9">Periplasmic beta-glucosidase</fullName>
        <ecNumber evidence="4">3.2.1.21</ecNumber>
    </recommendedName>
</protein>
<dbReference type="Gene3D" id="2.60.40.10">
    <property type="entry name" value="Immunoglobulins"/>
    <property type="match status" value="1"/>
</dbReference>
<feature type="domain" description="Fibronectin type III-like" evidence="11">
    <location>
        <begin position="679"/>
        <end position="748"/>
    </location>
</feature>
<dbReference type="PROSITE" id="PS00775">
    <property type="entry name" value="GLYCOSYL_HYDROL_F3"/>
    <property type="match status" value="1"/>
</dbReference>
<evidence type="ECO:0000256" key="7">
    <source>
        <dbReference type="ARBA" id="ARBA00022801"/>
    </source>
</evidence>
<evidence type="ECO:0000256" key="2">
    <source>
        <dbReference type="ARBA" id="ARBA00004418"/>
    </source>
</evidence>
<reference evidence="12 13" key="2">
    <citation type="submission" date="2019-09" db="EMBL/GenBank/DDBJ databases">
        <authorList>
            <person name="Jin C."/>
        </authorList>
    </citation>
    <scope>NUCLEOTIDE SEQUENCE [LARGE SCALE GENOMIC DNA]</scope>
    <source>
        <strain evidence="12 13">BN140078</strain>
    </source>
</reference>
<dbReference type="FunFam" id="2.60.40.10:FF:000495">
    <property type="entry name" value="Periplasmic beta-glucosidase"/>
    <property type="match status" value="1"/>
</dbReference>
<dbReference type="Proteomes" id="UP000324611">
    <property type="component" value="Unassembled WGS sequence"/>
</dbReference>
<dbReference type="Pfam" id="PF14310">
    <property type="entry name" value="Fn3-like"/>
    <property type="match status" value="1"/>
</dbReference>
<evidence type="ECO:0000313" key="12">
    <source>
        <dbReference type="EMBL" id="KAA2241757.1"/>
    </source>
</evidence>
<evidence type="ECO:0000256" key="5">
    <source>
        <dbReference type="ARBA" id="ARBA00022729"/>
    </source>
</evidence>
<evidence type="ECO:0000256" key="6">
    <source>
        <dbReference type="ARBA" id="ARBA00022764"/>
    </source>
</evidence>
<evidence type="ECO:0000256" key="8">
    <source>
        <dbReference type="ARBA" id="ARBA00023295"/>
    </source>
</evidence>
<evidence type="ECO:0000256" key="4">
    <source>
        <dbReference type="ARBA" id="ARBA00012744"/>
    </source>
</evidence>
<dbReference type="EC" id="3.2.1.21" evidence="4"/>
<dbReference type="InterPro" id="IPR036881">
    <property type="entry name" value="Glyco_hydro_3_C_sf"/>
</dbReference>
<dbReference type="SMART" id="SM01217">
    <property type="entry name" value="Fn3_like"/>
    <property type="match status" value="1"/>
</dbReference>
<organism evidence="12 13">
    <name type="scientific">Chitinophaga agrisoli</name>
    <dbReference type="NCBI Taxonomy" id="2607653"/>
    <lineage>
        <taxon>Bacteria</taxon>
        <taxon>Pseudomonadati</taxon>
        <taxon>Bacteroidota</taxon>
        <taxon>Chitinophagia</taxon>
        <taxon>Chitinophagales</taxon>
        <taxon>Chitinophagaceae</taxon>
        <taxon>Chitinophaga</taxon>
    </lineage>
</organism>
<evidence type="ECO:0000259" key="11">
    <source>
        <dbReference type="SMART" id="SM01217"/>
    </source>
</evidence>
<gene>
    <name evidence="12" type="primary">bglX</name>
    <name evidence="12" type="ORF">F0L74_17990</name>
</gene>
<evidence type="ECO:0000256" key="3">
    <source>
        <dbReference type="ARBA" id="ARBA00005336"/>
    </source>
</evidence>
<keyword evidence="6" id="KW-0574">Periplasm</keyword>
<dbReference type="GO" id="GO:0009251">
    <property type="term" value="P:glucan catabolic process"/>
    <property type="evidence" value="ECO:0007669"/>
    <property type="project" value="TreeGrafter"/>
</dbReference>
<dbReference type="GO" id="GO:0008422">
    <property type="term" value="F:beta-glucosidase activity"/>
    <property type="evidence" value="ECO:0007669"/>
    <property type="project" value="UniProtKB-EC"/>
</dbReference>
<keyword evidence="8 10" id="KW-0326">Glycosidase</keyword>
<sequence length="759" mass="83507">MKRSPIGWILLASIITITCPLKAQQKEAQKKQFLNQLIQRMTLEEKIGQLNLLTSDMDVTGPFMKPGYKKDIEAGLCGSIFNAYTPQYTRQLQEMAMKTRLKIPLLFGYDVIHGHKTIFPIPLGEACTWDMALLEKSARIAAQEASADGLHWTYSPMVDIARDPRWGRVAEGVGEDTWYGVQVAKAKVKGYQGTDLSAKDAVLACVKHFALYGAIEAGRDYNTVDMSRRRMFQDYLPPYKAAIDAGVATVMTSFNEIDGIPATGNKWLLTDLLRKQWGFKGFVVTDYTSITEMINHGVVKDEHDAGALALNAGVDMDMQAGIYASQLKTLVQEKKVTVQQINDAVYHVLAAKYDLGLFKDPYRNCDTALARQVIMSPAHLQAAREIAQRSIVLLKNEAQLLPLKKQGTIALIGPLANSQRDMIGNWSAAGDGSKAVSLLQGIKNKAGNNVRVLYAQGAHYTSDTGLLKKALQKARLDAQDTANSAQLLAEAVTLAQQADVVVMALGESQGMTGEAASRSNISIPENQQQLLKAIRATGKPVVLVLSNGRPLTLEWEDANVPAILETWFLGTEAGNAIADVLFGDYNPSGKITMTFPRNTGQIPIYYAHRTTGRPLNPDNKYTSKYLDVSNEPLYPFGYGLSYTTFSYGAVQLSKQQISAAAPLQVSVAVSNTGNYDGEEVVQLYIRDKVGSVTRPVKELKGFKKIMLKKGENTTVTFTITVDDLKFYDKDMNWKYEPGDFTVFVGPNSRDAKGTDFTLN</sequence>
<dbReference type="SUPFAM" id="SSF51445">
    <property type="entry name" value="(Trans)glycosidases"/>
    <property type="match status" value="1"/>
</dbReference>
<dbReference type="Pfam" id="PF00933">
    <property type="entry name" value="Glyco_hydro_3"/>
    <property type="match status" value="1"/>
</dbReference>